<keyword evidence="2" id="KW-0378">Hydrolase</keyword>
<dbReference type="GO" id="GO:0004725">
    <property type="term" value="F:protein tyrosine phosphatase activity"/>
    <property type="evidence" value="ECO:0007669"/>
    <property type="project" value="UniProtKB-EC"/>
</dbReference>
<dbReference type="EC" id="3.1.3.48" evidence="2"/>
<evidence type="ECO:0000313" key="1">
    <source>
        <dbReference type="EMBL" id="GEQ06564.1"/>
    </source>
</evidence>
<dbReference type="SUPFAM" id="SSF52799">
    <property type="entry name" value="(Phosphotyrosine protein) phosphatases II"/>
    <property type="match status" value="1"/>
</dbReference>
<dbReference type="Pfam" id="PF13350">
    <property type="entry name" value="Y_phosphatase3"/>
    <property type="match status" value="1"/>
</dbReference>
<dbReference type="EMBL" id="BKAX01000007">
    <property type="protein sequence ID" value="GEQ06564.1"/>
    <property type="molecule type" value="Genomic_DNA"/>
</dbReference>
<dbReference type="AlphaFoldDB" id="A0A0D0SEJ3"/>
<name>A0A0D0SEJ3_STAGA</name>
<accession>A0A0D0SEJ3</accession>
<evidence type="ECO:0000313" key="3">
    <source>
        <dbReference type="Proteomes" id="UP000255277"/>
    </source>
</evidence>
<dbReference type="InterPro" id="IPR029021">
    <property type="entry name" value="Prot-tyrosine_phosphatase-like"/>
</dbReference>
<evidence type="ECO:0000313" key="2">
    <source>
        <dbReference type="EMBL" id="SUQ38629.1"/>
    </source>
</evidence>
<protein>
    <submittedName>
        <fullName evidence="2">Tyrosine-protein phosphatase</fullName>
        <ecNumber evidence="2">3.1.3.48</ecNumber>
    </submittedName>
</protein>
<dbReference type="Gene3D" id="3.90.190.10">
    <property type="entry name" value="Protein tyrosine phosphatase superfamily"/>
    <property type="match status" value="1"/>
</dbReference>
<evidence type="ECO:0000313" key="4">
    <source>
        <dbReference type="Proteomes" id="UP000321057"/>
    </source>
</evidence>
<sequence length="237" mass="27856">MNDSFINYRNLGEVIDYVQQDYIFRSGEPSPQYKGIKNIGTRELIFEYIDLRSDEEVLRKPFPKYLMKKGLKYERKPIQNYDFELTMTRPNSEDYAKYYIDILKVAKEAISYIIKKAIYSNEKFAFGCSAGKDRTGVVSAILLKSIGVKNEDIAKDYEVTAEYLVPKINDFEGSWKKLNITKEDYLVRLKTKKETMLKFLNYFDSEYVSVESFLLTLNITSEEIIELKNKMINKEFL</sequence>
<proteinExistence type="predicted"/>
<reference evidence="2 3" key="1">
    <citation type="submission" date="2018-06" db="EMBL/GenBank/DDBJ databases">
        <authorList>
            <consortium name="Pathogen Informatics"/>
            <person name="Doyle S."/>
        </authorList>
    </citation>
    <scope>NUCLEOTIDE SEQUENCE [LARGE SCALE GENOMIC DNA]</scope>
    <source>
        <strain evidence="2 3">NCTC12195</strain>
    </source>
</reference>
<organism evidence="2 3">
    <name type="scientific">Staphylococcus gallinarum</name>
    <dbReference type="NCBI Taxonomy" id="1293"/>
    <lineage>
        <taxon>Bacteria</taxon>
        <taxon>Bacillati</taxon>
        <taxon>Bacillota</taxon>
        <taxon>Bacilli</taxon>
        <taxon>Bacillales</taxon>
        <taxon>Staphylococcaceae</taxon>
        <taxon>Staphylococcus</taxon>
    </lineage>
</organism>
<dbReference type="STRING" id="1293.SH09_12070"/>
<dbReference type="Proteomes" id="UP000321057">
    <property type="component" value="Unassembled WGS sequence"/>
</dbReference>
<dbReference type="RefSeq" id="WP_042739910.1">
    <property type="nucleotide sequence ID" value="NZ_BKAX01000007.1"/>
</dbReference>
<gene>
    <name evidence="2" type="primary">iphP</name>
    <name evidence="2" type="ORF">NCTC12195_05006</name>
    <name evidence="1" type="ORF">SGA02_23920</name>
</gene>
<dbReference type="EMBL" id="UHDK01000003">
    <property type="protein sequence ID" value="SUQ38629.1"/>
    <property type="molecule type" value="Genomic_DNA"/>
</dbReference>
<keyword evidence="4" id="KW-1185">Reference proteome</keyword>
<dbReference type="InterPro" id="IPR026893">
    <property type="entry name" value="Tyr/Ser_Pase_IphP-type"/>
</dbReference>
<dbReference type="OrthoDB" id="1188001at2"/>
<reference evidence="1 4" key="2">
    <citation type="submission" date="2019-07" db="EMBL/GenBank/DDBJ databases">
        <title>Whole genome shotgun sequence of Staphylococcus gallinarum NBRC 109767.</title>
        <authorList>
            <person name="Hosoyama A."/>
            <person name="Uohara A."/>
            <person name="Ohji S."/>
            <person name="Ichikawa N."/>
        </authorList>
    </citation>
    <scope>NUCLEOTIDE SEQUENCE [LARGE SCALE GENOMIC DNA]</scope>
    <source>
        <strain evidence="1 4">NBRC 109767</strain>
    </source>
</reference>
<dbReference type="Proteomes" id="UP000255277">
    <property type="component" value="Unassembled WGS sequence"/>
</dbReference>